<gene>
    <name evidence="5" type="ORF">B1B_01687</name>
</gene>
<proteinExistence type="predicted"/>
<comment type="caution">
    <text evidence="5">The sequence shown here is derived from an EMBL/GenBank/DDBJ whole genome shotgun (WGS) entry which is preliminary data.</text>
</comment>
<feature type="domain" description="HipA N-terminal subdomain 1" evidence="4">
    <location>
        <begin position="6"/>
        <end position="115"/>
    </location>
</feature>
<name>T1D1Z8_9ZZZZ</name>
<dbReference type="Pfam" id="PF13657">
    <property type="entry name" value="Couple_hipA"/>
    <property type="match status" value="1"/>
</dbReference>
<dbReference type="GO" id="GO:0005829">
    <property type="term" value="C:cytosol"/>
    <property type="evidence" value="ECO:0007669"/>
    <property type="project" value="TreeGrafter"/>
</dbReference>
<reference evidence="5" key="1">
    <citation type="submission" date="2013-08" db="EMBL/GenBank/DDBJ databases">
        <authorList>
            <person name="Mendez C."/>
            <person name="Richter M."/>
            <person name="Ferrer M."/>
            <person name="Sanchez J."/>
        </authorList>
    </citation>
    <scope>NUCLEOTIDE SEQUENCE</scope>
</reference>
<keyword evidence="1" id="KW-0808">Transferase</keyword>
<dbReference type="Gene3D" id="1.10.1070.20">
    <property type="match status" value="1"/>
</dbReference>
<organism evidence="5">
    <name type="scientific">mine drainage metagenome</name>
    <dbReference type="NCBI Taxonomy" id="410659"/>
    <lineage>
        <taxon>unclassified sequences</taxon>
        <taxon>metagenomes</taxon>
        <taxon>ecological metagenomes</taxon>
    </lineage>
</organism>
<dbReference type="PANTHER" id="PTHR37419">
    <property type="entry name" value="SERINE/THREONINE-PROTEIN KINASE TOXIN HIPA"/>
    <property type="match status" value="1"/>
</dbReference>
<keyword evidence="2" id="KW-0418">Kinase</keyword>
<evidence type="ECO:0000259" key="4">
    <source>
        <dbReference type="Pfam" id="PF13657"/>
    </source>
</evidence>
<evidence type="ECO:0000256" key="1">
    <source>
        <dbReference type="ARBA" id="ARBA00022679"/>
    </source>
</evidence>
<dbReference type="InterPro" id="IPR012893">
    <property type="entry name" value="HipA-like_C"/>
</dbReference>
<feature type="domain" description="HipA-like C-terminal" evidence="3">
    <location>
        <begin position="160"/>
        <end position="387"/>
    </location>
</feature>
<evidence type="ECO:0000256" key="2">
    <source>
        <dbReference type="ARBA" id="ARBA00022777"/>
    </source>
</evidence>
<dbReference type="InterPro" id="IPR052028">
    <property type="entry name" value="HipA_Ser/Thr_kinase"/>
</dbReference>
<dbReference type="PANTHER" id="PTHR37419:SF8">
    <property type="entry name" value="TOXIN YJJJ"/>
    <property type="match status" value="1"/>
</dbReference>
<dbReference type="Pfam" id="PF07804">
    <property type="entry name" value="HipA_C"/>
    <property type="match status" value="1"/>
</dbReference>
<dbReference type="GO" id="GO:0004674">
    <property type="term" value="F:protein serine/threonine kinase activity"/>
    <property type="evidence" value="ECO:0007669"/>
    <property type="project" value="TreeGrafter"/>
</dbReference>
<evidence type="ECO:0000259" key="3">
    <source>
        <dbReference type="Pfam" id="PF07804"/>
    </source>
</evidence>
<dbReference type="InterPro" id="IPR017508">
    <property type="entry name" value="HipA_N1"/>
</dbReference>
<accession>T1D1Z8</accession>
<evidence type="ECO:0000313" key="5">
    <source>
        <dbReference type="EMBL" id="EQD76465.1"/>
    </source>
</evidence>
<protein>
    <submittedName>
        <fullName evidence="5">HipA domain-containing protein</fullName>
    </submittedName>
</protein>
<reference evidence="5" key="2">
    <citation type="journal article" date="2014" name="ISME J.">
        <title>Microbial stratification in low pH oxic and suboxic macroscopic growths along an acid mine drainage.</title>
        <authorList>
            <person name="Mendez-Garcia C."/>
            <person name="Mesa V."/>
            <person name="Sprenger R.R."/>
            <person name="Richter M."/>
            <person name="Diez M.S."/>
            <person name="Solano J."/>
            <person name="Bargiela R."/>
            <person name="Golyshina O.V."/>
            <person name="Manteca A."/>
            <person name="Ramos J.L."/>
            <person name="Gallego J.R."/>
            <person name="Llorente I."/>
            <person name="Martins Dos Santos V.A."/>
            <person name="Jensen O.N."/>
            <person name="Pelaez A.I."/>
            <person name="Sanchez J."/>
            <person name="Ferrer M."/>
        </authorList>
    </citation>
    <scope>NUCLEOTIDE SEQUENCE</scope>
</reference>
<dbReference type="AlphaFoldDB" id="T1D1Z8"/>
<sequence>MPVLAEVRLWDARVGAIADLDGRIIFEYDPRYLATGRSISPLHLPLRPGPFEFPELKTLEAFGGLPGVFADRLPDRFGGQLVDAYFLGKGIPPSGLSPVQKLLYVGKRGMGALEFEPAEKTPDAESAIPVEVATLVQEARSVVCGDMTRKINEIMLSASTAGGIRAKAMISWNRKTNDVMTGQGAVPGGYEPWIIKFDGATENGLPGPFGRIEYAYSLMAKAAGIDMMETQLFEEQGLAHFMTLRFDRSGERKLHTHSLCGLIHADYHLAGAWSYDLYFGAVRQVDLGQSAMDEAFRRMVFNVIACNRDDHTKNLGFLMVEPGNWKLAPAYDITYAHGSGWTSNHQMRVNNKINGITYSDMREVASREGVKKADDILVQVDSAVRRWRDFARLAKLPSEWVRKIEDDHVLESAKPGSRHTRRLD</sequence>
<dbReference type="EMBL" id="AUZY01001054">
    <property type="protein sequence ID" value="EQD76465.1"/>
    <property type="molecule type" value="Genomic_DNA"/>
</dbReference>